<keyword evidence="4 6" id="KW-0067">ATP-binding</keyword>
<evidence type="ECO:0000256" key="4">
    <source>
        <dbReference type="ARBA" id="ARBA00022840"/>
    </source>
</evidence>
<dbReference type="SMART" id="SM00382">
    <property type="entry name" value="AAA"/>
    <property type="match status" value="1"/>
</dbReference>
<feature type="domain" description="ABC transporter" evidence="5">
    <location>
        <begin position="6"/>
        <end position="245"/>
    </location>
</feature>
<proteinExistence type="inferred from homology"/>
<dbReference type="RefSeq" id="WP_380557042.1">
    <property type="nucleotide sequence ID" value="NZ_JBHEZY010000013.1"/>
</dbReference>
<name>A0ABV6X8L9_9ACTN</name>
<evidence type="ECO:0000256" key="3">
    <source>
        <dbReference type="ARBA" id="ARBA00022741"/>
    </source>
</evidence>
<dbReference type="CDD" id="cd03257">
    <property type="entry name" value="ABC_NikE_OppD_transporters"/>
    <property type="match status" value="1"/>
</dbReference>
<evidence type="ECO:0000313" key="7">
    <source>
        <dbReference type="Proteomes" id="UP001592530"/>
    </source>
</evidence>
<dbReference type="EMBL" id="JBHEZY010000013">
    <property type="protein sequence ID" value="MFC1434576.1"/>
    <property type="molecule type" value="Genomic_DNA"/>
</dbReference>
<dbReference type="Gene3D" id="3.40.50.300">
    <property type="entry name" value="P-loop containing nucleotide triphosphate hydrolases"/>
    <property type="match status" value="1"/>
</dbReference>
<dbReference type="GO" id="GO:0005524">
    <property type="term" value="F:ATP binding"/>
    <property type="evidence" value="ECO:0007669"/>
    <property type="project" value="UniProtKB-KW"/>
</dbReference>
<dbReference type="Pfam" id="PF00005">
    <property type="entry name" value="ABC_tran"/>
    <property type="match status" value="1"/>
</dbReference>
<evidence type="ECO:0000259" key="5">
    <source>
        <dbReference type="PROSITE" id="PS50893"/>
    </source>
</evidence>
<dbReference type="InterPro" id="IPR027417">
    <property type="entry name" value="P-loop_NTPase"/>
</dbReference>
<reference evidence="6 7" key="1">
    <citation type="submission" date="2024-09" db="EMBL/GenBank/DDBJ databases">
        <authorList>
            <person name="Lee S.D."/>
        </authorList>
    </citation>
    <scope>NUCLEOTIDE SEQUENCE [LARGE SCALE GENOMIC DNA]</scope>
    <source>
        <strain evidence="6 7">N1-3</strain>
    </source>
</reference>
<accession>A0ABV6X8L9</accession>
<dbReference type="InterPro" id="IPR003593">
    <property type="entry name" value="AAA+_ATPase"/>
</dbReference>
<dbReference type="Proteomes" id="UP001592530">
    <property type="component" value="Unassembled WGS sequence"/>
</dbReference>
<dbReference type="PROSITE" id="PS50893">
    <property type="entry name" value="ABC_TRANSPORTER_2"/>
    <property type="match status" value="1"/>
</dbReference>
<gene>
    <name evidence="6" type="ORF">ACEZDB_28440</name>
</gene>
<evidence type="ECO:0000256" key="1">
    <source>
        <dbReference type="ARBA" id="ARBA00005417"/>
    </source>
</evidence>
<dbReference type="InterPro" id="IPR050319">
    <property type="entry name" value="ABC_transp_ATP-bind"/>
</dbReference>
<comment type="similarity">
    <text evidence="1">Belongs to the ABC transporter superfamily.</text>
</comment>
<evidence type="ECO:0000313" key="6">
    <source>
        <dbReference type="EMBL" id="MFC1434576.1"/>
    </source>
</evidence>
<keyword evidence="3" id="KW-0547">Nucleotide-binding</keyword>
<dbReference type="PANTHER" id="PTHR43776:SF7">
    <property type="entry name" value="D,D-DIPEPTIDE TRANSPORT ATP-BINDING PROTEIN DDPF-RELATED"/>
    <property type="match status" value="1"/>
</dbReference>
<dbReference type="InterPro" id="IPR003439">
    <property type="entry name" value="ABC_transporter-like_ATP-bd"/>
</dbReference>
<comment type="caution">
    <text evidence="6">The sequence shown here is derived from an EMBL/GenBank/DDBJ whole genome shotgun (WGS) entry which is preliminary data.</text>
</comment>
<keyword evidence="2" id="KW-0813">Transport</keyword>
<protein>
    <submittedName>
        <fullName evidence="6">ABC transporter ATP-binding protein</fullName>
    </submittedName>
</protein>
<dbReference type="PANTHER" id="PTHR43776">
    <property type="entry name" value="TRANSPORT ATP-BINDING PROTEIN"/>
    <property type="match status" value="1"/>
</dbReference>
<sequence length="248" mass="26521">MTVPLLSLEQVTKIYPGGVTALDRVSLRVDPGRTTGLVGESGSGKSTLARLALGLIAPDSGTVRFDGQDPHRLRGRAARGTRARLQFVPQHPRGSLNPALRAGAAVSLALAAQGVPRRERAERTAALFGQVGLDPGLARRYPRELSGGQVQRVAIARALATEPDLVVCDEPTSALDRGAQARMLDLLTELQQDSDLAYLFISHDLAVVRHLADQVSVLRHGRVVEHGPAARLWDEPAHPYTRALLGGV</sequence>
<evidence type="ECO:0000256" key="2">
    <source>
        <dbReference type="ARBA" id="ARBA00022448"/>
    </source>
</evidence>
<organism evidence="6 7">
    <name type="scientific">Streptacidiphilus alkalitolerans</name>
    <dbReference type="NCBI Taxonomy" id="3342712"/>
    <lineage>
        <taxon>Bacteria</taxon>
        <taxon>Bacillati</taxon>
        <taxon>Actinomycetota</taxon>
        <taxon>Actinomycetes</taxon>
        <taxon>Kitasatosporales</taxon>
        <taxon>Streptomycetaceae</taxon>
        <taxon>Streptacidiphilus</taxon>
    </lineage>
</organism>
<dbReference type="SUPFAM" id="SSF52540">
    <property type="entry name" value="P-loop containing nucleoside triphosphate hydrolases"/>
    <property type="match status" value="1"/>
</dbReference>